<dbReference type="Pfam" id="PF19040">
    <property type="entry name" value="SGNH"/>
    <property type="match status" value="1"/>
</dbReference>
<proteinExistence type="predicted"/>
<organism evidence="2 3">
    <name type="scientific">Panagrolaimus davidi</name>
    <dbReference type="NCBI Taxonomy" id="227884"/>
    <lineage>
        <taxon>Eukaryota</taxon>
        <taxon>Metazoa</taxon>
        <taxon>Ecdysozoa</taxon>
        <taxon>Nematoda</taxon>
        <taxon>Chromadorea</taxon>
        <taxon>Rhabditida</taxon>
        <taxon>Tylenchina</taxon>
        <taxon>Panagrolaimomorpha</taxon>
        <taxon>Panagrolaimoidea</taxon>
        <taxon>Panagrolaimidae</taxon>
        <taxon>Panagrolaimus</taxon>
    </lineage>
</organism>
<name>A0A914R0G6_9BILA</name>
<dbReference type="WBParaSite" id="PDA_v2.g7905.t1">
    <property type="protein sequence ID" value="PDA_v2.g7905.t1"/>
    <property type="gene ID" value="PDA_v2.g7905"/>
</dbReference>
<reference evidence="3" key="1">
    <citation type="submission" date="2022-11" db="UniProtKB">
        <authorList>
            <consortium name="WormBaseParasite"/>
        </authorList>
    </citation>
    <scope>IDENTIFICATION</scope>
</reference>
<evidence type="ECO:0000313" key="3">
    <source>
        <dbReference type="WBParaSite" id="PDA_v2.g7905.t1"/>
    </source>
</evidence>
<protein>
    <submittedName>
        <fullName evidence="3">SGNH domain-containing protein</fullName>
    </submittedName>
</protein>
<dbReference type="InterPro" id="IPR050879">
    <property type="entry name" value="Acyltransferase_3"/>
</dbReference>
<dbReference type="Proteomes" id="UP000887578">
    <property type="component" value="Unplaced"/>
</dbReference>
<sequence>MELPQQWTQQNDIEFSHYIKKSHVFVGNVTKCDIEKHYFVNAGNVYTHYCEVESSLTGNLTAMVIGNSYAHNVLPVISSNQLLKKVTSFTAFGCLYVKQPKRNCEGYQNAVNEAVKRIKPDIIYFIQGYVKITNSKLRQKAVSEIWAENFKFAFDFFQQHSSIIITNHQHFRFRIPINAEYLRLKYFGYEANMNARKAPGLTTLDKIQLNVSCSKCLWINYNDFFCRNDYCTPIDPFLRLPMFLDEDHVTIIGARRAQDLFENVTKKASEKII</sequence>
<evidence type="ECO:0000313" key="2">
    <source>
        <dbReference type="Proteomes" id="UP000887578"/>
    </source>
</evidence>
<dbReference type="PANTHER" id="PTHR23028">
    <property type="entry name" value="ACETYLTRANSFERASE"/>
    <property type="match status" value="1"/>
</dbReference>
<dbReference type="AlphaFoldDB" id="A0A914R0G6"/>
<accession>A0A914R0G6</accession>
<dbReference type="InterPro" id="IPR043968">
    <property type="entry name" value="SGNH"/>
</dbReference>
<feature type="domain" description="SGNH" evidence="1">
    <location>
        <begin position="44"/>
        <end position="262"/>
    </location>
</feature>
<keyword evidence="2" id="KW-1185">Reference proteome</keyword>
<evidence type="ECO:0000259" key="1">
    <source>
        <dbReference type="Pfam" id="PF19040"/>
    </source>
</evidence>